<dbReference type="PANTHER" id="PTHR11373">
    <property type="entry name" value="DEOXYNUCLEOSIDE TRIPHOSPHATE TRIPHOSPHOHYDROLASE"/>
    <property type="match status" value="1"/>
</dbReference>
<dbReference type="InterPro" id="IPR045509">
    <property type="entry name" value="HD_assoc_2"/>
</dbReference>
<dbReference type="GO" id="GO:0006203">
    <property type="term" value="P:dGTP catabolic process"/>
    <property type="evidence" value="ECO:0007669"/>
    <property type="project" value="TreeGrafter"/>
</dbReference>
<comment type="caution">
    <text evidence="2">The sequence shown here is derived from an EMBL/GenBank/DDBJ whole genome shotgun (WGS) entry which is preliminary data.</text>
</comment>
<dbReference type="Gene3D" id="1.10.3210.10">
    <property type="entry name" value="Hypothetical protein af1432"/>
    <property type="match status" value="1"/>
</dbReference>
<dbReference type="InterPro" id="IPR050135">
    <property type="entry name" value="dGTPase-like"/>
</dbReference>
<sequence length="461" mass="53305">MNMMRDINNINNFHEQVLRDPVHTYIHIKNPIIFNLVNTPEFQRLRRIKQLGPTSFVFFGATHTRFEHNLGVYELTRRICNIFTQKYATQQSDDGLWDPSNNLLVECAALLHDLGHGPYSHTFEHLFNTNHELMGQKIILDENTQINKILKQVSPDFPQKVASVIAKTYPNPQVVKLISSQADADRMDYLLRDAYFTGVSYGAFDLTRILDVIRPYKNGICFLDKGIHAVEDYIISRYQMYQQVYFHRIGRSMEVILHHLLQRAQEIYQRNDIKDFTVTPQLEAFLANKWSLEDYLALDDGVMETNFMLWTKSGDKILADLAGSYLYRHPLESVKVNNQTKYLIPKLNELIKNAGFDPQYYTATNSAFDEPYDAYKPTGKNAHSPIEIMENDGTLVELSELSPLVKALNGTVQGDERFFFPKTMIKSLGDVQLFQPLYSEFQSYINNNSLQDPQKIKGTDF</sequence>
<dbReference type="HOGENOM" id="CLU_026821_0_0_9"/>
<dbReference type="Pfam" id="PF19276">
    <property type="entry name" value="HD_assoc_2"/>
    <property type="match status" value="1"/>
</dbReference>
<dbReference type="InterPro" id="IPR003607">
    <property type="entry name" value="HD/PDEase_dom"/>
</dbReference>
<dbReference type="EMBL" id="ACLN01000007">
    <property type="protein sequence ID" value="EEW51859.1"/>
    <property type="molecule type" value="Genomic_DNA"/>
</dbReference>
<dbReference type="Proteomes" id="UP000004115">
    <property type="component" value="Unassembled WGS sequence"/>
</dbReference>
<evidence type="ECO:0000313" key="2">
    <source>
        <dbReference type="EMBL" id="EEW51859.1"/>
    </source>
</evidence>
<dbReference type="SUPFAM" id="SSF109604">
    <property type="entry name" value="HD-domain/PDEase-like"/>
    <property type="match status" value="1"/>
</dbReference>
<dbReference type="SMART" id="SM00471">
    <property type="entry name" value="HDc"/>
    <property type="match status" value="1"/>
</dbReference>
<reference evidence="2 3" key="1">
    <citation type="submission" date="2009-09" db="EMBL/GenBank/DDBJ databases">
        <authorList>
            <person name="Qin X."/>
            <person name="Bachman B."/>
            <person name="Battles P."/>
            <person name="Bell A."/>
            <person name="Bess C."/>
            <person name="Bickham C."/>
            <person name="Chaboub L."/>
            <person name="Chen D."/>
            <person name="Coyle M."/>
            <person name="Deiros D.R."/>
            <person name="Dinh H."/>
            <person name="Forbes L."/>
            <person name="Fowler G."/>
            <person name="Francisco L."/>
            <person name="Fu Q."/>
            <person name="Gubbala S."/>
            <person name="Hale W."/>
            <person name="Han Y."/>
            <person name="Hemphill L."/>
            <person name="Highlander S.K."/>
            <person name="Hirani K."/>
            <person name="Hogues M."/>
            <person name="Jackson L."/>
            <person name="Jakkamsetti A."/>
            <person name="Javaid M."/>
            <person name="Jiang H."/>
            <person name="Korchina V."/>
            <person name="Kovar C."/>
            <person name="Lara F."/>
            <person name="Lee S."/>
            <person name="Mata R."/>
            <person name="Mathew T."/>
            <person name="Moen C."/>
            <person name="Morales K."/>
            <person name="Munidasa M."/>
            <person name="Nazareth L."/>
            <person name="Ngo R."/>
            <person name="Nguyen L."/>
            <person name="Okwuonu G."/>
            <person name="Ongeri F."/>
            <person name="Patil S."/>
            <person name="Petrosino J."/>
            <person name="Pham C."/>
            <person name="Pham P."/>
            <person name="Pu L.-L."/>
            <person name="Puazo M."/>
            <person name="Raj R."/>
            <person name="Reid J."/>
            <person name="Rouhana J."/>
            <person name="Saada N."/>
            <person name="Shang Y."/>
            <person name="Simmons D."/>
            <person name="Thornton R."/>
            <person name="Warren J."/>
            <person name="Weissenberger G."/>
            <person name="Zhang J."/>
            <person name="Zhang L."/>
            <person name="Zhou C."/>
            <person name="Zhu D."/>
            <person name="Muzny D."/>
            <person name="Worley K."/>
            <person name="Gibbs R."/>
        </authorList>
    </citation>
    <scope>NUCLEOTIDE SEQUENCE [LARGE SCALE GENOMIC DNA]</scope>
    <source>
        <strain evidence="2 3">DSM 13335</strain>
    </source>
</reference>
<dbReference type="AlphaFoldDB" id="C8PCC7"/>
<proteinExistence type="predicted"/>
<protein>
    <submittedName>
        <fullName evidence="2">Putative dGTPase</fullName>
        <ecNumber evidence="2">3.1.5.1</ecNumber>
    </submittedName>
</protein>
<dbReference type="EC" id="3.1.5.1" evidence="2"/>
<dbReference type="GO" id="GO:0008832">
    <property type="term" value="F:dGTPase activity"/>
    <property type="evidence" value="ECO:0007669"/>
    <property type="project" value="UniProtKB-EC"/>
</dbReference>
<evidence type="ECO:0000259" key="1">
    <source>
        <dbReference type="SMART" id="SM00471"/>
    </source>
</evidence>
<dbReference type="Pfam" id="PF01966">
    <property type="entry name" value="HD"/>
    <property type="match status" value="1"/>
</dbReference>
<keyword evidence="3" id="KW-1185">Reference proteome</keyword>
<evidence type="ECO:0000313" key="3">
    <source>
        <dbReference type="Proteomes" id="UP000004115"/>
    </source>
</evidence>
<name>C8PCC7_9LACO</name>
<dbReference type="PANTHER" id="PTHR11373:SF4">
    <property type="entry name" value="DEOXYNUCLEOSIDE TRIPHOSPHATE TRIPHOSPHOHYDROLASE SAMHD1"/>
    <property type="match status" value="1"/>
</dbReference>
<feature type="domain" description="HD/PDEase" evidence="1">
    <location>
        <begin position="61"/>
        <end position="199"/>
    </location>
</feature>
<dbReference type="InterPro" id="IPR006674">
    <property type="entry name" value="HD_domain"/>
</dbReference>
<dbReference type="FunFam" id="1.10.3210.10:FF:000014">
    <property type="entry name" value="HD domain-containing protein"/>
    <property type="match status" value="1"/>
</dbReference>
<gene>
    <name evidence="2" type="ORF">HMPREF0520_0747</name>
</gene>
<dbReference type="CDD" id="cd00077">
    <property type="entry name" value="HDc"/>
    <property type="match status" value="1"/>
</dbReference>
<keyword evidence="2" id="KW-0378">Hydrolase</keyword>
<accession>C8PCC7</accession>
<organism evidence="2 3">
    <name type="scientific">Lactobacillus iners DSM 13335</name>
    <dbReference type="NCBI Taxonomy" id="525328"/>
    <lineage>
        <taxon>Bacteria</taxon>
        <taxon>Bacillati</taxon>
        <taxon>Bacillota</taxon>
        <taxon>Bacilli</taxon>
        <taxon>Lactobacillales</taxon>
        <taxon>Lactobacillaceae</taxon>
        <taxon>Lactobacillus</taxon>
    </lineage>
</organism>